<evidence type="ECO:0000313" key="3">
    <source>
        <dbReference type="Proteomes" id="UP001141552"/>
    </source>
</evidence>
<evidence type="ECO:0000313" key="2">
    <source>
        <dbReference type="EMBL" id="KAJ4851316.1"/>
    </source>
</evidence>
<dbReference type="PANTHER" id="PTHR33237:SF21">
    <property type="entry name" value="TRANSMEMBRANE PROTEIN"/>
    <property type="match status" value="1"/>
</dbReference>
<accession>A0A9Q0GN80</accession>
<name>A0A9Q0GN80_9ROSI</name>
<dbReference type="AlphaFoldDB" id="A0A9Q0GN80"/>
<sequence>MEALWNLEEKWKLTTKEAVVFLVCTSLAVIGLCTGTMLKRKSRREKSSRIVVLSQETAGTTAETNKDSSNWDIITIRRVLMGSTRWSGADKWAEERSVVWPSSPLIGLLEKSDHHEYSSGHVERHSHNSASPVWQRPILKGERCELPRYSGVILYDERGQLLDQPCTSSSSSSSVMYDIEQGCR</sequence>
<evidence type="ECO:0000256" key="1">
    <source>
        <dbReference type="SAM" id="Phobius"/>
    </source>
</evidence>
<protein>
    <recommendedName>
        <fullName evidence="4">Transmembrane protein</fullName>
    </recommendedName>
</protein>
<dbReference type="EMBL" id="JAKUCV010000082">
    <property type="protein sequence ID" value="KAJ4851316.1"/>
    <property type="molecule type" value="Genomic_DNA"/>
</dbReference>
<reference evidence="2" key="2">
    <citation type="journal article" date="2023" name="Plants (Basel)">
        <title>Annotation of the Turnera subulata (Passifloraceae) Draft Genome Reveals the S-Locus Evolved after the Divergence of Turneroideae from Passifloroideae in a Stepwise Manner.</title>
        <authorList>
            <person name="Henning P.M."/>
            <person name="Roalson E.H."/>
            <person name="Mir W."/>
            <person name="McCubbin A.G."/>
            <person name="Shore J.S."/>
        </authorList>
    </citation>
    <scope>NUCLEOTIDE SEQUENCE</scope>
    <source>
        <strain evidence="2">F60SS</strain>
    </source>
</reference>
<keyword evidence="3" id="KW-1185">Reference proteome</keyword>
<keyword evidence="1" id="KW-0472">Membrane</keyword>
<organism evidence="2 3">
    <name type="scientific">Turnera subulata</name>
    <dbReference type="NCBI Taxonomy" id="218843"/>
    <lineage>
        <taxon>Eukaryota</taxon>
        <taxon>Viridiplantae</taxon>
        <taxon>Streptophyta</taxon>
        <taxon>Embryophyta</taxon>
        <taxon>Tracheophyta</taxon>
        <taxon>Spermatophyta</taxon>
        <taxon>Magnoliopsida</taxon>
        <taxon>eudicotyledons</taxon>
        <taxon>Gunneridae</taxon>
        <taxon>Pentapetalae</taxon>
        <taxon>rosids</taxon>
        <taxon>fabids</taxon>
        <taxon>Malpighiales</taxon>
        <taxon>Passifloraceae</taxon>
        <taxon>Turnera</taxon>
    </lineage>
</organism>
<keyword evidence="1" id="KW-0812">Transmembrane</keyword>
<evidence type="ECO:0008006" key="4">
    <source>
        <dbReference type="Google" id="ProtNLM"/>
    </source>
</evidence>
<dbReference type="OrthoDB" id="1874222at2759"/>
<dbReference type="Proteomes" id="UP001141552">
    <property type="component" value="Unassembled WGS sequence"/>
</dbReference>
<reference evidence="2" key="1">
    <citation type="submission" date="2022-02" db="EMBL/GenBank/DDBJ databases">
        <authorList>
            <person name="Henning P.M."/>
            <person name="McCubbin A.G."/>
            <person name="Shore J.S."/>
        </authorList>
    </citation>
    <scope>NUCLEOTIDE SEQUENCE</scope>
    <source>
        <strain evidence="2">F60SS</strain>
        <tissue evidence="2">Leaves</tissue>
    </source>
</reference>
<proteinExistence type="predicted"/>
<feature type="transmembrane region" description="Helical" evidence="1">
    <location>
        <begin position="20"/>
        <end position="38"/>
    </location>
</feature>
<comment type="caution">
    <text evidence="2">The sequence shown here is derived from an EMBL/GenBank/DDBJ whole genome shotgun (WGS) entry which is preliminary data.</text>
</comment>
<gene>
    <name evidence="2" type="ORF">Tsubulata_040296</name>
</gene>
<dbReference type="PANTHER" id="PTHR33237">
    <property type="entry name" value="F2P16.13 PROTEIN-RELATED"/>
    <property type="match status" value="1"/>
</dbReference>
<keyword evidence="1" id="KW-1133">Transmembrane helix</keyword>